<protein>
    <recommendedName>
        <fullName evidence="1">tRNA uridine(34) hydroxylase</fullName>
        <ecNumber evidence="1">1.14.-.-</ecNumber>
    </recommendedName>
    <alternativeName>
        <fullName evidence="1">tRNA hydroxylation protein O</fullName>
    </alternativeName>
</protein>
<proteinExistence type="inferred from homology"/>
<evidence type="ECO:0000256" key="1">
    <source>
        <dbReference type="HAMAP-Rule" id="MF_00469"/>
    </source>
</evidence>
<dbReference type="NCBIfam" id="NF001135">
    <property type="entry name" value="PRK00142.1-3"/>
    <property type="match status" value="1"/>
</dbReference>
<sequence>MSEKPYHILLYYCYTTIENPEVFREEHHRFCADLGLLGRIIIAKEGLNGTVSGLQVACDEYMQHLKADPRFEAIQFKIDEHPHHAFQKLHVRVKSEIVHADLHHINPKQGSGQYITPHELEQIKDEEDVVLLDVRSNYEHKIGKFKNAVTLDINHFREFKYQISNLSAYKDKKVVTYCTGGIKCEKASAYLLEQGFKNVYQLHGGIIQYANETEGEAFEGKCYVFDNRLVKDINKKEPIVIGTCHICGANCDRMVNCANPLCNVHVPICTNCGETMEGACSKDCKQHPDKRSYNGTGYYTTKLNGYNPYKGLRKKETN</sequence>
<dbReference type="InterPro" id="IPR040503">
    <property type="entry name" value="TRHO_N"/>
</dbReference>
<comment type="similarity">
    <text evidence="1">Belongs to the TrhO family.</text>
</comment>
<dbReference type="PROSITE" id="PS50206">
    <property type="entry name" value="RHODANESE_3"/>
    <property type="match status" value="1"/>
</dbReference>
<dbReference type="GO" id="GO:0006400">
    <property type="term" value="P:tRNA modification"/>
    <property type="evidence" value="ECO:0007669"/>
    <property type="project" value="UniProtKB-UniRule"/>
</dbReference>
<reference evidence="3 4" key="1">
    <citation type="journal article" date="2010" name="J. Bacteriol.">
        <title>The genome of the amoeba symbiont 'Candidatus Amoebophilus asiaticus' reveals common mechanisms for host cell interaction among amoeba-associated bacteria.</title>
        <authorList>
            <person name="Schmitz-Esser S."/>
            <person name="Tischler P."/>
            <person name="Arnold R."/>
            <person name="Montanaro J."/>
            <person name="Wagner M."/>
            <person name="Rattei T."/>
            <person name="Horn M."/>
        </authorList>
    </citation>
    <scope>NUCLEOTIDE SEQUENCE [LARGE SCALE GENOMIC DNA]</scope>
    <source>
        <strain evidence="3 4">5a2</strain>
    </source>
</reference>
<dbReference type="Gene3D" id="3.30.70.100">
    <property type="match status" value="1"/>
</dbReference>
<dbReference type="InterPro" id="IPR036873">
    <property type="entry name" value="Rhodanese-like_dom_sf"/>
</dbReference>
<dbReference type="KEGG" id="aas:Aasi_0918"/>
<name>B3EST2_AMOA5</name>
<keyword evidence="4" id="KW-1185">Reference proteome</keyword>
<dbReference type="HOGENOM" id="CLU_038878_1_0_10"/>
<keyword evidence="1" id="KW-0819">tRNA processing</keyword>
<evidence type="ECO:0000259" key="2">
    <source>
        <dbReference type="PROSITE" id="PS50206"/>
    </source>
</evidence>
<dbReference type="Proteomes" id="UP000001227">
    <property type="component" value="Chromosome"/>
</dbReference>
<evidence type="ECO:0000313" key="3">
    <source>
        <dbReference type="EMBL" id="ACE06284.1"/>
    </source>
</evidence>
<feature type="domain" description="Rhodanese" evidence="2">
    <location>
        <begin position="125"/>
        <end position="214"/>
    </location>
</feature>
<dbReference type="CDD" id="cd01518">
    <property type="entry name" value="RHOD_YceA"/>
    <property type="match status" value="1"/>
</dbReference>
<evidence type="ECO:0000313" key="4">
    <source>
        <dbReference type="Proteomes" id="UP000001227"/>
    </source>
</evidence>
<dbReference type="GO" id="GO:0016705">
    <property type="term" value="F:oxidoreductase activity, acting on paired donors, with incorporation or reduction of molecular oxygen"/>
    <property type="evidence" value="ECO:0007669"/>
    <property type="project" value="UniProtKB-UniRule"/>
</dbReference>
<dbReference type="AlphaFoldDB" id="B3EST2"/>
<dbReference type="RefSeq" id="WP_012473050.1">
    <property type="nucleotide sequence ID" value="NC_010830.1"/>
</dbReference>
<dbReference type="HAMAP" id="MF_00469">
    <property type="entry name" value="TrhO"/>
    <property type="match status" value="1"/>
</dbReference>
<dbReference type="PANTHER" id="PTHR43268">
    <property type="entry name" value="THIOSULFATE SULFURTRANSFERASE/RHODANESE-LIKE DOMAIN-CONTAINING PROTEIN 2"/>
    <property type="match status" value="1"/>
</dbReference>
<dbReference type="eggNOG" id="COG1054">
    <property type="taxonomic scope" value="Bacteria"/>
</dbReference>
<dbReference type="PANTHER" id="PTHR43268:SF3">
    <property type="entry name" value="RHODANESE-LIKE DOMAIN-CONTAINING PROTEIN 7-RELATED"/>
    <property type="match status" value="1"/>
</dbReference>
<dbReference type="Pfam" id="PF17773">
    <property type="entry name" value="UPF0176_N"/>
    <property type="match status" value="1"/>
</dbReference>
<comment type="function">
    <text evidence="1">Catalyzes oxygen-dependent 5-hydroxyuridine (ho5U) modification at position 34 in tRNAs.</text>
</comment>
<dbReference type="InterPro" id="IPR022111">
    <property type="entry name" value="Rhodanese_C"/>
</dbReference>
<organism evidence="3 4">
    <name type="scientific">Amoebophilus asiaticus (strain 5a2)</name>
    <dbReference type="NCBI Taxonomy" id="452471"/>
    <lineage>
        <taxon>Bacteria</taxon>
        <taxon>Pseudomonadati</taxon>
        <taxon>Bacteroidota</taxon>
        <taxon>Cytophagia</taxon>
        <taxon>Cytophagales</taxon>
        <taxon>Amoebophilaceae</taxon>
        <taxon>Candidatus Amoebophilus</taxon>
    </lineage>
</organism>
<accession>B3EST2</accession>
<gene>
    <name evidence="1" type="primary">trhO</name>
    <name evidence="3" type="ordered locus">Aasi_0918</name>
</gene>
<dbReference type="SMART" id="SM00450">
    <property type="entry name" value="RHOD"/>
    <property type="match status" value="1"/>
</dbReference>
<dbReference type="EMBL" id="CP001102">
    <property type="protein sequence ID" value="ACE06284.1"/>
    <property type="molecule type" value="Genomic_DNA"/>
</dbReference>
<dbReference type="SUPFAM" id="SSF52821">
    <property type="entry name" value="Rhodanese/Cell cycle control phosphatase"/>
    <property type="match status" value="1"/>
</dbReference>
<dbReference type="Pfam" id="PF00581">
    <property type="entry name" value="Rhodanese"/>
    <property type="match status" value="1"/>
</dbReference>
<dbReference type="STRING" id="452471.Aasi_0918"/>
<dbReference type="Gene3D" id="3.40.250.10">
    <property type="entry name" value="Rhodanese-like domain"/>
    <property type="match status" value="1"/>
</dbReference>
<comment type="catalytic activity">
    <reaction evidence="1">
        <text>uridine(34) in tRNA + AH2 + O2 = 5-hydroxyuridine(34) in tRNA + A + H2O</text>
        <dbReference type="Rhea" id="RHEA:64224"/>
        <dbReference type="Rhea" id="RHEA-COMP:11727"/>
        <dbReference type="Rhea" id="RHEA-COMP:13381"/>
        <dbReference type="ChEBI" id="CHEBI:13193"/>
        <dbReference type="ChEBI" id="CHEBI:15377"/>
        <dbReference type="ChEBI" id="CHEBI:15379"/>
        <dbReference type="ChEBI" id="CHEBI:17499"/>
        <dbReference type="ChEBI" id="CHEBI:65315"/>
        <dbReference type="ChEBI" id="CHEBI:136877"/>
    </reaction>
</comment>
<dbReference type="EC" id="1.14.-.-" evidence="1"/>
<dbReference type="InterPro" id="IPR001763">
    <property type="entry name" value="Rhodanese-like_dom"/>
</dbReference>
<dbReference type="InterPro" id="IPR020936">
    <property type="entry name" value="TrhO"/>
</dbReference>
<keyword evidence="1" id="KW-0560">Oxidoreductase</keyword>
<dbReference type="OrthoDB" id="9778326at2"/>
<dbReference type="Pfam" id="PF12368">
    <property type="entry name" value="Rhodanese_C"/>
    <property type="match status" value="1"/>
</dbReference>